<evidence type="ECO:0000256" key="1">
    <source>
        <dbReference type="ARBA" id="ARBA00007169"/>
    </source>
</evidence>
<dbReference type="PANTHER" id="PTHR11487:SF0">
    <property type="entry name" value="S-ACYL FATTY ACID SYNTHASE THIOESTERASE, MEDIUM CHAIN"/>
    <property type="match status" value="1"/>
</dbReference>
<organism evidence="4 5">
    <name type="scientific">Volvox reticuliferus</name>
    <dbReference type="NCBI Taxonomy" id="1737510"/>
    <lineage>
        <taxon>Eukaryota</taxon>
        <taxon>Viridiplantae</taxon>
        <taxon>Chlorophyta</taxon>
        <taxon>core chlorophytes</taxon>
        <taxon>Chlorophyceae</taxon>
        <taxon>CS clade</taxon>
        <taxon>Chlamydomonadales</taxon>
        <taxon>Volvocaceae</taxon>
        <taxon>Volvox</taxon>
    </lineage>
</organism>
<feature type="domain" description="Thioesterase" evidence="3">
    <location>
        <begin position="19"/>
        <end position="189"/>
    </location>
</feature>
<protein>
    <recommendedName>
        <fullName evidence="3">Thioesterase domain-containing protein</fullName>
    </recommendedName>
</protein>
<feature type="compositionally biased region" description="Polar residues" evidence="2">
    <location>
        <begin position="261"/>
        <end position="271"/>
    </location>
</feature>
<comment type="similarity">
    <text evidence="1">Belongs to the thioesterase family.</text>
</comment>
<dbReference type="Pfam" id="PF00975">
    <property type="entry name" value="Thioesterase"/>
    <property type="match status" value="1"/>
</dbReference>
<dbReference type="Gene3D" id="3.40.50.1820">
    <property type="entry name" value="alpha/beta hydrolase"/>
    <property type="match status" value="1"/>
</dbReference>
<accession>A0A8J4LND1</accession>
<reference evidence="4" key="1">
    <citation type="journal article" date="2021" name="Proc. Natl. Acad. Sci. U.S.A.">
        <title>Three genomes in the algal genus Volvox reveal the fate of a haploid sex-determining region after a transition to homothallism.</title>
        <authorList>
            <person name="Yamamoto K."/>
            <person name="Hamaji T."/>
            <person name="Kawai-Toyooka H."/>
            <person name="Matsuzaki R."/>
            <person name="Takahashi F."/>
            <person name="Nishimura Y."/>
            <person name="Kawachi M."/>
            <person name="Noguchi H."/>
            <person name="Minakuchi Y."/>
            <person name="Umen J.G."/>
            <person name="Toyoda A."/>
            <person name="Nozaki H."/>
        </authorList>
    </citation>
    <scope>NUCLEOTIDE SEQUENCE</scope>
    <source>
        <strain evidence="4">NIES-3785</strain>
    </source>
</reference>
<sequence length="289" mass="32348">DDISGARQEHDGPPPRRLLFCIPQAGMGAWIYHSWEQHLASYGIEVLAIELPGHNSRIREAPSTDLLQLAANIAGVIRQVLSHREGLPYAIFGHSMGAWITYEVVQDLMRSCSPLPVHLFVSGCRAPHLFSAKDDVDPTRLHKLTTSEEFWAAFRARYGDSNTHLANPKLRQLIWPVLRADFALVETYKVIEFGDYKYICVLLHPCFSEVLVELVQVWPGGSFIDLAIACLFSFQQYCRMSGVFFRICVPAKESRPPPSVWGTSPPTTSCRQPGLPCSLTLSSTHYSPP</sequence>
<dbReference type="AlphaFoldDB" id="A0A8J4LND1"/>
<dbReference type="Proteomes" id="UP000722791">
    <property type="component" value="Unassembled WGS sequence"/>
</dbReference>
<gene>
    <name evidence="4" type="ORF">Vretimale_8147</name>
</gene>
<proteinExistence type="inferred from homology"/>
<dbReference type="InterPro" id="IPR012223">
    <property type="entry name" value="TEII"/>
</dbReference>
<dbReference type="InterPro" id="IPR001031">
    <property type="entry name" value="Thioesterase"/>
</dbReference>
<feature type="non-terminal residue" evidence="4">
    <location>
        <position position="1"/>
    </location>
</feature>
<evidence type="ECO:0000313" key="4">
    <source>
        <dbReference type="EMBL" id="GIM03397.1"/>
    </source>
</evidence>
<evidence type="ECO:0000313" key="5">
    <source>
        <dbReference type="Proteomes" id="UP000722791"/>
    </source>
</evidence>
<feature type="region of interest" description="Disordered" evidence="2">
    <location>
        <begin position="253"/>
        <end position="274"/>
    </location>
</feature>
<dbReference type="EMBL" id="BNCQ01000014">
    <property type="protein sequence ID" value="GIM03397.1"/>
    <property type="molecule type" value="Genomic_DNA"/>
</dbReference>
<dbReference type="InterPro" id="IPR029058">
    <property type="entry name" value="AB_hydrolase_fold"/>
</dbReference>
<dbReference type="SUPFAM" id="SSF53474">
    <property type="entry name" value="alpha/beta-Hydrolases"/>
    <property type="match status" value="1"/>
</dbReference>
<name>A0A8J4LND1_9CHLO</name>
<evidence type="ECO:0000256" key="2">
    <source>
        <dbReference type="SAM" id="MobiDB-lite"/>
    </source>
</evidence>
<evidence type="ECO:0000259" key="3">
    <source>
        <dbReference type="Pfam" id="PF00975"/>
    </source>
</evidence>
<dbReference type="GO" id="GO:0008610">
    <property type="term" value="P:lipid biosynthetic process"/>
    <property type="evidence" value="ECO:0007669"/>
    <property type="project" value="TreeGrafter"/>
</dbReference>
<comment type="caution">
    <text evidence="4">The sequence shown here is derived from an EMBL/GenBank/DDBJ whole genome shotgun (WGS) entry which is preliminary data.</text>
</comment>
<dbReference type="PANTHER" id="PTHR11487">
    <property type="entry name" value="THIOESTERASE"/>
    <property type="match status" value="1"/>
</dbReference>